<dbReference type="PANTHER" id="PTHR10963">
    <property type="entry name" value="GLYCOSYL HYDROLASE-RELATED"/>
    <property type="match status" value="1"/>
</dbReference>
<dbReference type="SUPFAM" id="SSF49899">
    <property type="entry name" value="Concanavalin A-like lectins/glucanases"/>
    <property type="match status" value="1"/>
</dbReference>
<dbReference type="EC" id="3.2.1.39" evidence="5"/>
<dbReference type="GO" id="GO:0005975">
    <property type="term" value="P:carbohydrate metabolic process"/>
    <property type="evidence" value="ECO:0007669"/>
    <property type="project" value="InterPro"/>
</dbReference>
<feature type="compositionally biased region" description="Low complexity" evidence="2">
    <location>
        <begin position="338"/>
        <end position="383"/>
    </location>
</feature>
<proteinExistence type="inferred from homology"/>
<accession>A0A6N2TMN7</accession>
<organism evidence="5">
    <name type="scientific">Schaalia odontolytica</name>
    <dbReference type="NCBI Taxonomy" id="1660"/>
    <lineage>
        <taxon>Bacteria</taxon>
        <taxon>Bacillati</taxon>
        <taxon>Actinomycetota</taxon>
        <taxon>Actinomycetes</taxon>
        <taxon>Actinomycetales</taxon>
        <taxon>Actinomycetaceae</taxon>
        <taxon>Schaalia</taxon>
    </lineage>
</organism>
<comment type="similarity">
    <text evidence="1">Belongs to the glycosyl hydrolase 16 family.</text>
</comment>
<dbReference type="PROSITE" id="PS51762">
    <property type="entry name" value="GH16_2"/>
    <property type="match status" value="1"/>
</dbReference>
<evidence type="ECO:0000259" key="4">
    <source>
        <dbReference type="PROSITE" id="PS51762"/>
    </source>
</evidence>
<keyword evidence="3" id="KW-1133">Transmembrane helix</keyword>
<keyword evidence="5" id="KW-0326">Glycosidase</keyword>
<feature type="transmembrane region" description="Helical" evidence="3">
    <location>
        <begin position="566"/>
        <end position="585"/>
    </location>
</feature>
<keyword evidence="5" id="KW-0378">Hydrolase</keyword>
<evidence type="ECO:0000313" key="5">
    <source>
        <dbReference type="EMBL" id="VYT06229.1"/>
    </source>
</evidence>
<reference evidence="5" key="1">
    <citation type="submission" date="2019-11" db="EMBL/GenBank/DDBJ databases">
        <authorList>
            <person name="Feng L."/>
        </authorList>
    </citation>
    <scope>NUCLEOTIDE SEQUENCE</scope>
    <source>
        <strain evidence="5">AodontolyticusLFYP35</strain>
    </source>
</reference>
<evidence type="ECO:0000256" key="3">
    <source>
        <dbReference type="SAM" id="Phobius"/>
    </source>
</evidence>
<dbReference type="PANTHER" id="PTHR10963:SF55">
    <property type="entry name" value="GLYCOSIDE HYDROLASE FAMILY 16 PROTEIN"/>
    <property type="match status" value="1"/>
</dbReference>
<sequence>MALLKTKRTFVGSRAVRTLGALTLGAGMTLGGLSLAWAGDEVPGPDEVRALGYNTLTFQDEFNGSELDTSKWGLALGCFDPNAHSQAQYSDAKENVSVSGGVLHLTARYEPKTQKWDRNTHSMVTVDRECKRTSKGQTDSYKAPFTSAMVQTRDNKGVKWAAYGDFYAEARIKLPTAVASWPAFWMTGTDPISFPAHGEIDVVEAKGWDPHYLQANVHTPRVGNPQKTEQHQGQLGGDGSSQTQFHTYGVEKNGRAITFYLDGRKAHTVTYDKVKGSNPFVNDANGMVLRLNQMVGGTFLASDKGDTTYTDATKYIDAYKGNGSDMLVDYVRVWKKGPATTTVPEPTPTTKTPVATTPTPEATTQAPSPVTPSATTETTVAPTPERPIVAPKPVVPSATSEAPVAPTAQPTVVAPQPFVPTASTPDPVATTPIPNTNVVAPQPVAPPATTEAPKPTSDSNTNSHRRVRRSTETEPSPVATETTSAVSIPSNDVSTSPSTTESSAPSDSSSQILEDPRDQVRDRATEAESIGNALTVGDAAPAASTAQTTVQKPAIVRALAQTGGSFWSLILAGALAVGGVAMIASQRRVKE</sequence>
<feature type="compositionally biased region" description="Basic and acidic residues" evidence="2">
    <location>
        <begin position="514"/>
        <end position="526"/>
    </location>
</feature>
<protein>
    <submittedName>
        <fullName evidence="5">Glucan endo-1,3-beta-glucosidase A1</fullName>
        <ecNumber evidence="5">3.2.1.39</ecNumber>
    </submittedName>
</protein>
<evidence type="ECO:0000256" key="2">
    <source>
        <dbReference type="SAM" id="MobiDB-lite"/>
    </source>
</evidence>
<dbReference type="EMBL" id="CACRSM010000002">
    <property type="protein sequence ID" value="VYT06229.1"/>
    <property type="molecule type" value="Genomic_DNA"/>
</dbReference>
<name>A0A6N2TMN7_9ACTO</name>
<feature type="domain" description="GH16" evidence="4">
    <location>
        <begin position="35"/>
        <end position="339"/>
    </location>
</feature>
<dbReference type="InterPro" id="IPR000757">
    <property type="entry name" value="Beta-glucanase-like"/>
</dbReference>
<feature type="compositionally biased region" description="Polar residues" evidence="2">
    <location>
        <begin position="479"/>
        <end position="493"/>
    </location>
</feature>
<keyword evidence="3" id="KW-0472">Membrane</keyword>
<dbReference type="InterPro" id="IPR013320">
    <property type="entry name" value="ConA-like_dom_sf"/>
</dbReference>
<feature type="region of interest" description="Disordered" evidence="2">
    <location>
        <begin position="219"/>
        <end position="241"/>
    </location>
</feature>
<gene>
    <name evidence="5" type="primary">glcA</name>
    <name evidence="5" type="ORF">AOLFYP35_01416</name>
</gene>
<feature type="compositionally biased region" description="Low complexity" evidence="2">
    <location>
        <begin position="494"/>
        <end position="510"/>
    </location>
</feature>
<dbReference type="InterPro" id="IPR050546">
    <property type="entry name" value="Glycosyl_Hydrlase_16"/>
</dbReference>
<dbReference type="Pfam" id="PF00722">
    <property type="entry name" value="Glyco_hydro_16"/>
    <property type="match status" value="1"/>
</dbReference>
<feature type="compositionally biased region" description="Low complexity" evidence="2">
    <location>
        <begin position="434"/>
        <end position="456"/>
    </location>
</feature>
<dbReference type="CDD" id="cd08023">
    <property type="entry name" value="GH16_laminarinase_like"/>
    <property type="match status" value="1"/>
</dbReference>
<feature type="region of interest" description="Disordered" evidence="2">
    <location>
        <begin position="338"/>
        <end position="533"/>
    </location>
</feature>
<evidence type="ECO:0000256" key="1">
    <source>
        <dbReference type="ARBA" id="ARBA00006865"/>
    </source>
</evidence>
<dbReference type="GO" id="GO:0042973">
    <property type="term" value="F:glucan endo-1,3-beta-D-glucosidase activity"/>
    <property type="evidence" value="ECO:0007669"/>
    <property type="project" value="UniProtKB-EC"/>
</dbReference>
<dbReference type="AlphaFoldDB" id="A0A6N2TMN7"/>
<dbReference type="Gene3D" id="2.60.120.200">
    <property type="match status" value="1"/>
</dbReference>
<keyword evidence="3" id="KW-0812">Transmembrane</keyword>